<evidence type="ECO:0008006" key="2">
    <source>
        <dbReference type="Google" id="ProtNLM"/>
    </source>
</evidence>
<dbReference type="AlphaFoldDB" id="A0A3B0RI86"/>
<dbReference type="PROSITE" id="PS51257">
    <property type="entry name" value="PROKAR_LIPOPROTEIN"/>
    <property type="match status" value="1"/>
</dbReference>
<gene>
    <name evidence="1" type="ORF">MNBD_ALPHA04-2241</name>
</gene>
<evidence type="ECO:0000313" key="1">
    <source>
        <dbReference type="EMBL" id="VAV91719.1"/>
    </source>
</evidence>
<proteinExistence type="predicted"/>
<organism evidence="1">
    <name type="scientific">hydrothermal vent metagenome</name>
    <dbReference type="NCBI Taxonomy" id="652676"/>
    <lineage>
        <taxon>unclassified sequences</taxon>
        <taxon>metagenomes</taxon>
        <taxon>ecological metagenomes</taxon>
    </lineage>
</organism>
<dbReference type="EMBL" id="UOEF01000129">
    <property type="protein sequence ID" value="VAV91719.1"/>
    <property type="molecule type" value="Genomic_DNA"/>
</dbReference>
<accession>A0A3B0RI86</accession>
<name>A0A3B0RI86_9ZZZZ</name>
<sequence length="175" mass="19031">MRKRYFAAFAVLPLLLTACTSSDDTDSDGIEVSIDLSDEETPDTEKIKIGDGEESGKFSIKADGFALDVDLPSIKLDSGDFDMNNVNLYPGSKVTGLNIEDKDGKGGKVRLSFTAPLGVEKLTDWYETKMKEEDFSVIKNETGLSGKTDEGDAFSLQLTGKSADETVGQLEFYES</sequence>
<reference evidence="1" key="1">
    <citation type="submission" date="2018-06" db="EMBL/GenBank/DDBJ databases">
        <authorList>
            <person name="Zhirakovskaya E."/>
        </authorList>
    </citation>
    <scope>NUCLEOTIDE SEQUENCE</scope>
</reference>
<protein>
    <recommendedName>
        <fullName evidence="2">Lipoprotein</fullName>
    </recommendedName>
</protein>